<sequence>MKVTLYMAMSLNNMIARENDEEDFISHDSWTAWLTCIRKHGCMIWGRRTHQVVKTWDKQYLEDIKGIKVVIVSSNENYDVGDQFELASSPHKALENVQSQGFSSAVLTGGSILNSSFAKLNLINEVIVCIEPVLIGAGIPLFNPEKFDLNLKLLDVDKVSNRLIELRYEVVKNAK</sequence>
<feature type="domain" description="Bacterial bifunctional deaminase-reductase C-terminal" evidence="1">
    <location>
        <begin position="2"/>
        <end position="163"/>
    </location>
</feature>
<reference evidence="2 3" key="1">
    <citation type="journal article" date="2016" name="Nat. Commun.">
        <title>Thousands of microbial genomes shed light on interconnected biogeochemical processes in an aquifer system.</title>
        <authorList>
            <person name="Anantharaman K."/>
            <person name="Brown C.T."/>
            <person name="Hug L.A."/>
            <person name="Sharon I."/>
            <person name="Castelle C.J."/>
            <person name="Probst A.J."/>
            <person name="Thomas B.C."/>
            <person name="Singh A."/>
            <person name="Wilkins M.J."/>
            <person name="Karaoz U."/>
            <person name="Brodie E.L."/>
            <person name="Williams K.H."/>
            <person name="Hubbard S.S."/>
            <person name="Banfield J.F."/>
        </authorList>
    </citation>
    <scope>NUCLEOTIDE SEQUENCE [LARGE SCALE GENOMIC DNA]</scope>
</reference>
<dbReference type="GO" id="GO:0009231">
    <property type="term" value="P:riboflavin biosynthetic process"/>
    <property type="evidence" value="ECO:0007669"/>
    <property type="project" value="InterPro"/>
</dbReference>
<dbReference type="Proteomes" id="UP000178176">
    <property type="component" value="Unassembled WGS sequence"/>
</dbReference>
<dbReference type="InterPro" id="IPR024072">
    <property type="entry name" value="DHFR-like_dom_sf"/>
</dbReference>
<dbReference type="PANTHER" id="PTHR38011:SF11">
    <property type="entry name" value="2,5-DIAMINO-6-RIBOSYLAMINO-4(3H)-PYRIMIDINONE 5'-PHOSPHATE REDUCTASE"/>
    <property type="match status" value="1"/>
</dbReference>
<dbReference type="Gene3D" id="3.40.430.10">
    <property type="entry name" value="Dihydrofolate Reductase, subunit A"/>
    <property type="match status" value="1"/>
</dbReference>
<name>A0A1F4YGP0_9BACT</name>
<protein>
    <recommendedName>
        <fullName evidence="1">Bacterial bifunctional deaminase-reductase C-terminal domain-containing protein</fullName>
    </recommendedName>
</protein>
<dbReference type="InterPro" id="IPR002734">
    <property type="entry name" value="RibDG_C"/>
</dbReference>
<evidence type="ECO:0000313" key="3">
    <source>
        <dbReference type="Proteomes" id="UP000178176"/>
    </source>
</evidence>
<gene>
    <name evidence="2" type="ORF">A2876_00850</name>
</gene>
<accession>A0A1F4YGP0</accession>
<comment type="caution">
    <text evidence="2">The sequence shown here is derived from an EMBL/GenBank/DDBJ whole genome shotgun (WGS) entry which is preliminary data.</text>
</comment>
<proteinExistence type="predicted"/>
<dbReference type="EMBL" id="MEXH01000002">
    <property type="protein sequence ID" value="OGC93081.1"/>
    <property type="molecule type" value="Genomic_DNA"/>
</dbReference>
<organism evidence="2 3">
    <name type="scientific">Candidatus Amesbacteria bacterium RIFCSPHIGHO2_01_FULL_48_32b</name>
    <dbReference type="NCBI Taxonomy" id="1797253"/>
    <lineage>
        <taxon>Bacteria</taxon>
        <taxon>Candidatus Amesiibacteriota</taxon>
    </lineage>
</organism>
<dbReference type="SUPFAM" id="SSF53597">
    <property type="entry name" value="Dihydrofolate reductase-like"/>
    <property type="match status" value="1"/>
</dbReference>
<dbReference type="GO" id="GO:0008703">
    <property type="term" value="F:5-amino-6-(5-phosphoribosylamino)uracil reductase activity"/>
    <property type="evidence" value="ECO:0007669"/>
    <property type="project" value="InterPro"/>
</dbReference>
<dbReference type="InterPro" id="IPR050765">
    <property type="entry name" value="Riboflavin_Biosynth_HTPR"/>
</dbReference>
<evidence type="ECO:0000313" key="2">
    <source>
        <dbReference type="EMBL" id="OGC93081.1"/>
    </source>
</evidence>
<dbReference type="AlphaFoldDB" id="A0A1F4YGP0"/>
<dbReference type="PANTHER" id="PTHR38011">
    <property type="entry name" value="DIHYDROFOLATE REDUCTASE FAMILY PROTEIN (AFU_ORTHOLOGUE AFUA_8G06820)"/>
    <property type="match status" value="1"/>
</dbReference>
<evidence type="ECO:0000259" key="1">
    <source>
        <dbReference type="Pfam" id="PF01872"/>
    </source>
</evidence>
<dbReference type="Pfam" id="PF01872">
    <property type="entry name" value="RibD_C"/>
    <property type="match status" value="1"/>
</dbReference>